<organism evidence="3 4">
    <name type="scientific">Terrabacter tumescens</name>
    <dbReference type="NCBI Taxonomy" id="60443"/>
    <lineage>
        <taxon>Bacteria</taxon>
        <taxon>Bacillati</taxon>
        <taxon>Actinomycetota</taxon>
        <taxon>Actinomycetes</taxon>
        <taxon>Micrococcales</taxon>
        <taxon>Intrasporangiaceae</taxon>
        <taxon>Terrabacter</taxon>
    </lineage>
</organism>
<dbReference type="InterPro" id="IPR005545">
    <property type="entry name" value="YCII"/>
</dbReference>
<name>A0ABQ2IGA8_9MICO</name>
<evidence type="ECO:0000256" key="1">
    <source>
        <dbReference type="ARBA" id="ARBA00007689"/>
    </source>
</evidence>
<evidence type="ECO:0000259" key="2">
    <source>
        <dbReference type="Pfam" id="PF03795"/>
    </source>
</evidence>
<sequence>MRYMLMMHVGHDDGREVLQWAPHDVTNMIEFQRAFDRELEENGEMVFNAGLSWPDQARIVRYDGGPPVITDGPFPEGKEFLIGFWVVECDSEERAYAIAAKASSSPGPGGAPMCVPIEVRPVAGPPRVDD</sequence>
<dbReference type="Gene3D" id="3.30.70.1060">
    <property type="entry name" value="Dimeric alpha+beta barrel"/>
    <property type="match status" value="1"/>
</dbReference>
<comment type="similarity">
    <text evidence="1">Belongs to the YciI family.</text>
</comment>
<dbReference type="RefSeq" id="WP_030200795.1">
    <property type="nucleotide sequence ID" value="NZ_BMNZ01000009.1"/>
</dbReference>
<dbReference type="PANTHER" id="PTHR35174">
    <property type="entry name" value="BLL7171 PROTEIN-RELATED"/>
    <property type="match status" value="1"/>
</dbReference>
<protein>
    <recommendedName>
        <fullName evidence="2">YCII-related domain-containing protein</fullName>
    </recommendedName>
</protein>
<evidence type="ECO:0000313" key="3">
    <source>
        <dbReference type="EMBL" id="GGN08003.1"/>
    </source>
</evidence>
<dbReference type="SUPFAM" id="SSF54909">
    <property type="entry name" value="Dimeric alpha+beta barrel"/>
    <property type="match status" value="1"/>
</dbReference>
<feature type="domain" description="YCII-related" evidence="2">
    <location>
        <begin position="17"/>
        <end position="101"/>
    </location>
</feature>
<dbReference type="PANTHER" id="PTHR35174:SF3">
    <property type="entry name" value="BLL7171 PROTEIN"/>
    <property type="match status" value="1"/>
</dbReference>
<keyword evidence="4" id="KW-1185">Reference proteome</keyword>
<dbReference type="Pfam" id="PF03795">
    <property type="entry name" value="YCII"/>
    <property type="match status" value="1"/>
</dbReference>
<dbReference type="InterPro" id="IPR011008">
    <property type="entry name" value="Dimeric_a/b-barrel"/>
</dbReference>
<accession>A0ABQ2IGA8</accession>
<reference evidence="4" key="1">
    <citation type="journal article" date="2019" name="Int. J. Syst. Evol. Microbiol.">
        <title>The Global Catalogue of Microorganisms (GCM) 10K type strain sequencing project: providing services to taxonomists for standard genome sequencing and annotation.</title>
        <authorList>
            <consortium name="The Broad Institute Genomics Platform"/>
            <consortium name="The Broad Institute Genome Sequencing Center for Infectious Disease"/>
            <person name="Wu L."/>
            <person name="Ma J."/>
        </authorList>
    </citation>
    <scope>NUCLEOTIDE SEQUENCE [LARGE SCALE GENOMIC DNA]</scope>
    <source>
        <strain evidence="4">JCM 1365</strain>
    </source>
</reference>
<proteinExistence type="inferred from homology"/>
<comment type="caution">
    <text evidence="3">The sequence shown here is derived from an EMBL/GenBank/DDBJ whole genome shotgun (WGS) entry which is preliminary data.</text>
</comment>
<dbReference type="EMBL" id="BMNZ01000009">
    <property type="protein sequence ID" value="GGN08003.1"/>
    <property type="molecule type" value="Genomic_DNA"/>
</dbReference>
<dbReference type="Proteomes" id="UP000623461">
    <property type="component" value="Unassembled WGS sequence"/>
</dbReference>
<evidence type="ECO:0000313" key="4">
    <source>
        <dbReference type="Proteomes" id="UP000623461"/>
    </source>
</evidence>
<gene>
    <name evidence="3" type="ORF">GCM10009721_39620</name>
</gene>